<feature type="domain" description="NAD-dependent epimerase/dehydratase" evidence="4">
    <location>
        <begin position="28"/>
        <end position="206"/>
    </location>
</feature>
<reference evidence="6" key="1">
    <citation type="submission" date="2016-02" db="EMBL/GenBank/DDBJ databases">
        <title>Draft genome sequence of Microdochium bolleyi, a fungal endophyte of beachgrass.</title>
        <authorList>
            <consortium name="DOE Joint Genome Institute"/>
            <person name="David A.S."/>
            <person name="May G."/>
            <person name="Haridas S."/>
            <person name="Lim J."/>
            <person name="Wang M."/>
            <person name="Labutti K."/>
            <person name="Lipzen A."/>
            <person name="Barry K."/>
            <person name="Grigoriev I.V."/>
        </authorList>
    </citation>
    <scope>NUCLEOTIDE SEQUENCE [LARGE SCALE GENOMIC DNA]</scope>
    <source>
        <strain evidence="6">J235TASD1</strain>
    </source>
</reference>
<evidence type="ECO:0000259" key="4">
    <source>
        <dbReference type="Pfam" id="PF01370"/>
    </source>
</evidence>
<evidence type="ECO:0000256" key="1">
    <source>
        <dbReference type="ARBA" id="ARBA00023002"/>
    </source>
</evidence>
<dbReference type="PANTHER" id="PTHR10366:SF562">
    <property type="entry name" value="ALDEHYDE REDUCTASE II (AFU_ORTHOLOGUE AFUA_1G11360)"/>
    <property type="match status" value="1"/>
</dbReference>
<dbReference type="Proteomes" id="UP000070501">
    <property type="component" value="Unassembled WGS sequence"/>
</dbReference>
<dbReference type="Pfam" id="PF01370">
    <property type="entry name" value="Epimerase"/>
    <property type="match status" value="1"/>
</dbReference>
<dbReference type="InterPro" id="IPR036291">
    <property type="entry name" value="NAD(P)-bd_dom_sf"/>
</dbReference>
<dbReference type="AlphaFoldDB" id="A0A136IQS8"/>
<sequence length="363" mass="38996">MLVVSSEPTRNTNMASSIELAIRPGSLVLITGATGSVGGAVANEILKAGYRVRATVRDDIKGGYLREAFHARYGQEAFETCLIEDMTDHNTLVTAMKDCAGIVHTASNTSLSHDPTVVIPSSVDLTKAMLRAALATPTVERFVYTSSSSTLPALDGSKSRGLVTPSSWASPETTQKGWAEPYAPQNAGAVYATSKILSERACWDFDLDRGDVGRPGFVLNSVVPSTQLGAFVHPKLATSMNGLMLRVWQGDERAQGLLRWVASPGATFLLNLEDSGLLHLAALTHADVRGERVLGVGEGFDADDVIGVMSGMESGRKLPAKIGGDDRLEMKTEAKVDRTRMMELLGRFGRTELRGLEESIRQM</sequence>
<dbReference type="SUPFAM" id="SSF51735">
    <property type="entry name" value="NAD(P)-binding Rossmann-fold domains"/>
    <property type="match status" value="1"/>
</dbReference>
<proteinExistence type="inferred from homology"/>
<dbReference type="Gene3D" id="3.40.50.720">
    <property type="entry name" value="NAD(P)-binding Rossmann-like Domain"/>
    <property type="match status" value="1"/>
</dbReference>
<evidence type="ECO:0000256" key="3">
    <source>
        <dbReference type="SAM" id="MobiDB-lite"/>
    </source>
</evidence>
<evidence type="ECO:0000313" key="6">
    <source>
        <dbReference type="Proteomes" id="UP000070501"/>
    </source>
</evidence>
<dbReference type="InterPro" id="IPR050425">
    <property type="entry name" value="NAD(P)_dehydrat-like"/>
</dbReference>
<feature type="compositionally biased region" description="Polar residues" evidence="3">
    <location>
        <begin position="164"/>
        <end position="176"/>
    </location>
</feature>
<dbReference type="InParanoid" id="A0A136IQS8"/>
<comment type="similarity">
    <text evidence="2">Belongs to the NAD(P)-dependent epimerase/dehydratase family. Dihydroflavonol-4-reductase subfamily.</text>
</comment>
<gene>
    <name evidence="5" type="ORF">Micbo1qcDRAFT_139378</name>
</gene>
<accession>A0A136IQS8</accession>
<evidence type="ECO:0000313" key="5">
    <source>
        <dbReference type="EMBL" id="KXJ87291.1"/>
    </source>
</evidence>
<feature type="region of interest" description="Disordered" evidence="3">
    <location>
        <begin position="155"/>
        <end position="180"/>
    </location>
</feature>
<evidence type="ECO:0000256" key="2">
    <source>
        <dbReference type="ARBA" id="ARBA00023445"/>
    </source>
</evidence>
<organism evidence="5 6">
    <name type="scientific">Microdochium bolleyi</name>
    <dbReference type="NCBI Taxonomy" id="196109"/>
    <lineage>
        <taxon>Eukaryota</taxon>
        <taxon>Fungi</taxon>
        <taxon>Dikarya</taxon>
        <taxon>Ascomycota</taxon>
        <taxon>Pezizomycotina</taxon>
        <taxon>Sordariomycetes</taxon>
        <taxon>Xylariomycetidae</taxon>
        <taxon>Xylariales</taxon>
        <taxon>Microdochiaceae</taxon>
        <taxon>Microdochium</taxon>
    </lineage>
</organism>
<dbReference type="PANTHER" id="PTHR10366">
    <property type="entry name" value="NAD DEPENDENT EPIMERASE/DEHYDRATASE"/>
    <property type="match status" value="1"/>
</dbReference>
<dbReference type="EMBL" id="KQ964263">
    <property type="protein sequence ID" value="KXJ87291.1"/>
    <property type="molecule type" value="Genomic_DNA"/>
</dbReference>
<dbReference type="GO" id="GO:0016616">
    <property type="term" value="F:oxidoreductase activity, acting on the CH-OH group of donors, NAD or NADP as acceptor"/>
    <property type="evidence" value="ECO:0007669"/>
    <property type="project" value="TreeGrafter"/>
</dbReference>
<keyword evidence="1" id="KW-0560">Oxidoreductase</keyword>
<dbReference type="OrthoDB" id="2735536at2759"/>
<keyword evidence="6" id="KW-1185">Reference proteome</keyword>
<name>A0A136IQS8_9PEZI</name>
<dbReference type="InterPro" id="IPR001509">
    <property type="entry name" value="Epimerase_deHydtase"/>
</dbReference>
<feature type="non-terminal residue" evidence="5">
    <location>
        <position position="363"/>
    </location>
</feature>
<protein>
    <recommendedName>
        <fullName evidence="4">NAD-dependent epimerase/dehydratase domain-containing protein</fullName>
    </recommendedName>
</protein>
<dbReference type="STRING" id="196109.A0A136IQS8"/>